<dbReference type="GO" id="GO:0046872">
    <property type="term" value="F:metal ion binding"/>
    <property type="evidence" value="ECO:0007669"/>
    <property type="project" value="UniProtKB-KW"/>
</dbReference>
<keyword evidence="9" id="KW-0411">Iron-sulfur</keyword>
<feature type="domain" description="4Fe-4S ferredoxin-type" evidence="11">
    <location>
        <begin position="528"/>
        <end position="559"/>
    </location>
</feature>
<reference evidence="13 14" key="1">
    <citation type="submission" date="2020-08" db="EMBL/GenBank/DDBJ databases">
        <title>Sequencing the genomes of 1000 actinobacteria strains.</title>
        <authorList>
            <person name="Klenk H.-P."/>
        </authorList>
    </citation>
    <scope>NUCLEOTIDE SEQUENCE [LARGE SCALE GENOMIC DNA]</scope>
    <source>
        <strain evidence="13 14">DSM 102122</strain>
    </source>
</reference>
<evidence type="ECO:0000256" key="8">
    <source>
        <dbReference type="ARBA" id="ARBA00023004"/>
    </source>
</evidence>
<dbReference type="PANTHER" id="PTHR11748">
    <property type="entry name" value="D-LACTATE DEHYDROGENASE"/>
    <property type="match status" value="1"/>
</dbReference>
<dbReference type="Pfam" id="PF02754">
    <property type="entry name" value="CCG"/>
    <property type="match status" value="1"/>
</dbReference>
<evidence type="ECO:0000259" key="12">
    <source>
        <dbReference type="PROSITE" id="PS51387"/>
    </source>
</evidence>
<dbReference type="RefSeq" id="WP_221441239.1">
    <property type="nucleotide sequence ID" value="NZ_JACHMM010000001.1"/>
</dbReference>
<evidence type="ECO:0000256" key="10">
    <source>
        <dbReference type="ARBA" id="ARBA00038897"/>
    </source>
</evidence>
<evidence type="ECO:0000313" key="14">
    <source>
        <dbReference type="Proteomes" id="UP000542813"/>
    </source>
</evidence>
<accession>A0A7W9GUY9</accession>
<protein>
    <recommendedName>
        <fullName evidence="10">D-lactate dehydrogenase (cytochrome)</fullName>
        <ecNumber evidence="10">1.1.2.4</ecNumber>
    </recommendedName>
</protein>
<evidence type="ECO:0000256" key="6">
    <source>
        <dbReference type="ARBA" id="ARBA00022946"/>
    </source>
</evidence>
<keyword evidence="6" id="KW-0809">Transit peptide</keyword>
<dbReference type="InterPro" id="IPR036318">
    <property type="entry name" value="FAD-bd_PCMH-like_sf"/>
</dbReference>
<proteinExistence type="inferred from homology"/>
<dbReference type="InterPro" id="IPR004017">
    <property type="entry name" value="Cys_rich_dom"/>
</dbReference>
<dbReference type="SUPFAM" id="SSF56176">
    <property type="entry name" value="FAD-binding/transporter-associated domain-like"/>
    <property type="match status" value="1"/>
</dbReference>
<dbReference type="PROSITE" id="PS51379">
    <property type="entry name" value="4FE4S_FER_2"/>
    <property type="match status" value="1"/>
</dbReference>
<dbReference type="InterPro" id="IPR017900">
    <property type="entry name" value="4Fe4S_Fe_S_CS"/>
</dbReference>
<dbReference type="InterPro" id="IPR004113">
    <property type="entry name" value="FAD-bd_oxidored_4_C"/>
</dbReference>
<keyword evidence="3" id="KW-0285">Flavoprotein</keyword>
<dbReference type="GO" id="GO:0071949">
    <property type="term" value="F:FAD binding"/>
    <property type="evidence" value="ECO:0007669"/>
    <property type="project" value="InterPro"/>
</dbReference>
<dbReference type="InterPro" id="IPR016164">
    <property type="entry name" value="FAD-linked_Oxase-like_C"/>
</dbReference>
<evidence type="ECO:0000256" key="1">
    <source>
        <dbReference type="ARBA" id="ARBA00001974"/>
    </source>
</evidence>
<evidence type="ECO:0000256" key="7">
    <source>
        <dbReference type="ARBA" id="ARBA00023002"/>
    </source>
</evidence>
<dbReference type="GO" id="GO:0008720">
    <property type="term" value="F:D-lactate dehydrogenase (NAD+) activity"/>
    <property type="evidence" value="ECO:0007669"/>
    <property type="project" value="TreeGrafter"/>
</dbReference>
<comment type="cofactor">
    <cofactor evidence="1">
        <name>FAD</name>
        <dbReference type="ChEBI" id="CHEBI:57692"/>
    </cofactor>
</comment>
<dbReference type="Gene3D" id="3.30.465.10">
    <property type="match status" value="1"/>
</dbReference>
<dbReference type="InterPro" id="IPR016169">
    <property type="entry name" value="FAD-bd_PCMH_sub2"/>
</dbReference>
<evidence type="ECO:0000259" key="11">
    <source>
        <dbReference type="PROSITE" id="PS51379"/>
    </source>
</evidence>
<dbReference type="EMBL" id="JACHMM010000001">
    <property type="protein sequence ID" value="MBB5790146.1"/>
    <property type="molecule type" value="Genomic_DNA"/>
</dbReference>
<name>A0A7W9GUY9_9ACTN</name>
<keyword evidence="14" id="KW-1185">Reference proteome</keyword>
<dbReference type="GO" id="GO:0004458">
    <property type="term" value="F:D-lactate dehydrogenase (cytochrome) activity"/>
    <property type="evidence" value="ECO:0007669"/>
    <property type="project" value="UniProtKB-EC"/>
</dbReference>
<keyword evidence="5" id="KW-0274">FAD</keyword>
<keyword evidence="8" id="KW-0408">Iron</keyword>
<comment type="similarity">
    <text evidence="2">Belongs to the FAD-binding oxidoreductase/transferase type 4 family.</text>
</comment>
<dbReference type="PANTHER" id="PTHR11748:SF111">
    <property type="entry name" value="D-LACTATE DEHYDROGENASE, MITOCHONDRIAL-RELATED"/>
    <property type="match status" value="1"/>
</dbReference>
<dbReference type="AlphaFoldDB" id="A0A7W9GUY9"/>
<evidence type="ECO:0000256" key="2">
    <source>
        <dbReference type="ARBA" id="ARBA00008000"/>
    </source>
</evidence>
<dbReference type="Pfam" id="PF13183">
    <property type="entry name" value="Fer4_8"/>
    <property type="match status" value="1"/>
</dbReference>
<dbReference type="Pfam" id="PF02913">
    <property type="entry name" value="FAD-oxidase_C"/>
    <property type="match status" value="1"/>
</dbReference>
<evidence type="ECO:0000256" key="5">
    <source>
        <dbReference type="ARBA" id="ARBA00022827"/>
    </source>
</evidence>
<sequence>MTSVIDLDALRAAVGSAQVSERIADRARMAHDASHYLLTPAAVVTPSSVPEVAALLATAHRDGVPLTFRSGGTSLSGQAGTDAVLVDTRRHFGGVTVLDDGARVRAEPGAVVRRVNAALAPYRRRLGPDPASEAACTVGGVVANNSSGMTSSTTATAYRTLAGLELVLPSGTYLDTAAPEADGRLAALEPALHAGLARLRDRLRADTVLRGRIEHQFSMKNTMGYGLNAFLDHDTPADILAHLVVGSEGTLAFVASATFDTLPVLPHVATALLVFDGIDAAVDALPALVGAGAVAVELMDATSLRVAAADPGAPAVIRSLRIEQHTALLVEVAAASDVELAAMAAGVGAVVDRLPLSVPGGLSSDAGERAAAWHVRKDLYATVAGARPQGTTALLEDIVVPAASLGPAVRDLQTLFDRYAYGDAVIFGHARDANLHFMITPRLDDPRELDAYAAFTEDLVDLVLGADGSLKAEHGTGRIMAPYVRRQYGEELYAVMREVKALCDPRGVLAPGVVLDEDSQAHLRHLKTVPPVDPALDTCVDCGYCEPVCPSRGVTTTPRQRIALLREIAVAPPAVRAELEKEYEYLAVQTCAADSLCVTACPVKIDTGQAMKARRADGLGPVAQKAGSVAARHWGVGVGAARAGLRVASALPDSVVSGASSLARAVLGTEWIPSADGGLPGPGRPRPSVSVGAGPSSAAEVVFFPACIGALFAPEGDGEGATAAFLALAKRAGVAVAIAARTPSLCCGTPWSSKGLKAGAAVMAQQVFDALWPLTAGGSLPVVADASSCSHGLAGLASLLPSPDAERWARVRVVDVVSFVRAEVLPRLGPVAPDRLIDRLVLHPTCASVHLGEVDDLVALGSAVAREAVVPSNWGCCGFAGDRGLLHPELTRAATEAEAGTVAAAGEADQYASCNRTCELGMTRATGRPYRHVLELLEEATRPKRNSGK</sequence>
<dbReference type="EC" id="1.1.2.4" evidence="10"/>
<evidence type="ECO:0000313" key="13">
    <source>
        <dbReference type="EMBL" id="MBB5790146.1"/>
    </source>
</evidence>
<dbReference type="Gene3D" id="3.30.70.2740">
    <property type="match status" value="1"/>
</dbReference>
<keyword evidence="4" id="KW-0479">Metal-binding</keyword>
<gene>
    <name evidence="13" type="ORF">HD601_004721</name>
</gene>
<evidence type="ECO:0000256" key="4">
    <source>
        <dbReference type="ARBA" id="ARBA00022723"/>
    </source>
</evidence>
<evidence type="ECO:0000256" key="3">
    <source>
        <dbReference type="ARBA" id="ARBA00022630"/>
    </source>
</evidence>
<dbReference type="InterPro" id="IPR009051">
    <property type="entry name" value="Helical_ferredxn"/>
</dbReference>
<dbReference type="InterPro" id="IPR016167">
    <property type="entry name" value="FAD-bd_PCMH_sub1"/>
</dbReference>
<dbReference type="SUPFAM" id="SSF55103">
    <property type="entry name" value="FAD-linked oxidases, C-terminal domain"/>
    <property type="match status" value="1"/>
</dbReference>
<evidence type="ECO:0000256" key="9">
    <source>
        <dbReference type="ARBA" id="ARBA00023014"/>
    </source>
</evidence>
<dbReference type="PROSITE" id="PS00198">
    <property type="entry name" value="4FE4S_FER_1"/>
    <property type="match status" value="1"/>
</dbReference>
<dbReference type="GO" id="GO:0051536">
    <property type="term" value="F:iron-sulfur cluster binding"/>
    <property type="evidence" value="ECO:0007669"/>
    <property type="project" value="UniProtKB-KW"/>
</dbReference>
<dbReference type="InterPro" id="IPR016166">
    <property type="entry name" value="FAD-bd_PCMH"/>
</dbReference>
<comment type="caution">
    <text evidence="13">The sequence shown here is derived from an EMBL/GenBank/DDBJ whole genome shotgun (WGS) entry which is preliminary data.</text>
</comment>
<dbReference type="InterPro" id="IPR006094">
    <property type="entry name" value="Oxid_FAD_bind_N"/>
</dbReference>
<dbReference type="Pfam" id="PF01565">
    <property type="entry name" value="FAD_binding_4"/>
    <property type="match status" value="1"/>
</dbReference>
<feature type="domain" description="FAD-binding PCMH-type" evidence="12">
    <location>
        <begin position="36"/>
        <end position="264"/>
    </location>
</feature>
<dbReference type="Gene3D" id="1.10.1060.10">
    <property type="entry name" value="Alpha-helical ferredoxin"/>
    <property type="match status" value="1"/>
</dbReference>
<dbReference type="SUPFAM" id="SSF46548">
    <property type="entry name" value="alpha-helical ferredoxin"/>
    <property type="match status" value="1"/>
</dbReference>
<keyword evidence="7" id="KW-0560">Oxidoreductase</keyword>
<dbReference type="InterPro" id="IPR017896">
    <property type="entry name" value="4Fe4S_Fe-S-bd"/>
</dbReference>
<dbReference type="GO" id="GO:1903457">
    <property type="term" value="P:lactate catabolic process"/>
    <property type="evidence" value="ECO:0007669"/>
    <property type="project" value="TreeGrafter"/>
</dbReference>
<organism evidence="13 14">
    <name type="scientific">Jiangella mangrovi</name>
    <dbReference type="NCBI Taxonomy" id="1524084"/>
    <lineage>
        <taxon>Bacteria</taxon>
        <taxon>Bacillati</taxon>
        <taxon>Actinomycetota</taxon>
        <taxon>Actinomycetes</taxon>
        <taxon>Jiangellales</taxon>
        <taxon>Jiangellaceae</taxon>
        <taxon>Jiangella</taxon>
    </lineage>
</organism>
<dbReference type="Gene3D" id="3.30.43.10">
    <property type="entry name" value="Uridine Diphospho-n-acetylenolpyruvylglucosamine Reductase, domain 2"/>
    <property type="match status" value="1"/>
</dbReference>
<dbReference type="Proteomes" id="UP000542813">
    <property type="component" value="Unassembled WGS sequence"/>
</dbReference>
<dbReference type="PROSITE" id="PS51387">
    <property type="entry name" value="FAD_PCMH"/>
    <property type="match status" value="1"/>
</dbReference>